<gene>
    <name evidence="2" type="ORF">DPMN_122035</name>
</gene>
<name>A0A9D4GRN5_DREPO</name>
<keyword evidence="3" id="KW-1185">Reference proteome</keyword>
<sequence>MIMLVCLAFLLSLPVVSSAEATMTPCCTPEIFTAELYVLSAVLTSGSSQPSISNVGLRLQKLVE</sequence>
<protein>
    <submittedName>
        <fullName evidence="2">Uncharacterized protein</fullName>
    </submittedName>
</protein>
<evidence type="ECO:0000313" key="3">
    <source>
        <dbReference type="Proteomes" id="UP000828390"/>
    </source>
</evidence>
<dbReference type="Proteomes" id="UP000828390">
    <property type="component" value="Unassembled WGS sequence"/>
</dbReference>
<reference evidence="2" key="2">
    <citation type="submission" date="2020-11" db="EMBL/GenBank/DDBJ databases">
        <authorList>
            <person name="McCartney M.A."/>
            <person name="Auch B."/>
            <person name="Kono T."/>
            <person name="Mallez S."/>
            <person name="Becker A."/>
            <person name="Gohl D.M."/>
            <person name="Silverstein K.A.T."/>
            <person name="Koren S."/>
            <person name="Bechman K.B."/>
            <person name="Herman A."/>
            <person name="Abrahante J.E."/>
            <person name="Garbe J."/>
        </authorList>
    </citation>
    <scope>NUCLEOTIDE SEQUENCE</scope>
    <source>
        <strain evidence="2">Duluth1</strain>
        <tissue evidence="2">Whole animal</tissue>
    </source>
</reference>
<reference evidence="2" key="1">
    <citation type="journal article" date="2019" name="bioRxiv">
        <title>The Genome of the Zebra Mussel, Dreissena polymorpha: A Resource for Invasive Species Research.</title>
        <authorList>
            <person name="McCartney M.A."/>
            <person name="Auch B."/>
            <person name="Kono T."/>
            <person name="Mallez S."/>
            <person name="Zhang Y."/>
            <person name="Obille A."/>
            <person name="Becker A."/>
            <person name="Abrahante J.E."/>
            <person name="Garbe J."/>
            <person name="Badalamenti J.P."/>
            <person name="Herman A."/>
            <person name="Mangelson H."/>
            <person name="Liachko I."/>
            <person name="Sullivan S."/>
            <person name="Sone E.D."/>
            <person name="Koren S."/>
            <person name="Silverstein K.A.T."/>
            <person name="Beckman K.B."/>
            <person name="Gohl D.M."/>
        </authorList>
    </citation>
    <scope>NUCLEOTIDE SEQUENCE</scope>
    <source>
        <strain evidence="2">Duluth1</strain>
        <tissue evidence="2">Whole animal</tissue>
    </source>
</reference>
<proteinExistence type="predicted"/>
<keyword evidence="1" id="KW-0732">Signal</keyword>
<organism evidence="2 3">
    <name type="scientific">Dreissena polymorpha</name>
    <name type="common">Zebra mussel</name>
    <name type="synonym">Mytilus polymorpha</name>
    <dbReference type="NCBI Taxonomy" id="45954"/>
    <lineage>
        <taxon>Eukaryota</taxon>
        <taxon>Metazoa</taxon>
        <taxon>Spiralia</taxon>
        <taxon>Lophotrochozoa</taxon>
        <taxon>Mollusca</taxon>
        <taxon>Bivalvia</taxon>
        <taxon>Autobranchia</taxon>
        <taxon>Heteroconchia</taxon>
        <taxon>Euheterodonta</taxon>
        <taxon>Imparidentia</taxon>
        <taxon>Neoheterodontei</taxon>
        <taxon>Myida</taxon>
        <taxon>Dreissenoidea</taxon>
        <taxon>Dreissenidae</taxon>
        <taxon>Dreissena</taxon>
    </lineage>
</organism>
<dbReference type="EMBL" id="JAIWYP010000005">
    <property type="protein sequence ID" value="KAH3820289.1"/>
    <property type="molecule type" value="Genomic_DNA"/>
</dbReference>
<dbReference type="AlphaFoldDB" id="A0A9D4GRN5"/>
<comment type="caution">
    <text evidence="2">The sequence shown here is derived from an EMBL/GenBank/DDBJ whole genome shotgun (WGS) entry which is preliminary data.</text>
</comment>
<feature type="signal peptide" evidence="1">
    <location>
        <begin position="1"/>
        <end position="18"/>
    </location>
</feature>
<evidence type="ECO:0000313" key="2">
    <source>
        <dbReference type="EMBL" id="KAH3820289.1"/>
    </source>
</evidence>
<evidence type="ECO:0000256" key="1">
    <source>
        <dbReference type="SAM" id="SignalP"/>
    </source>
</evidence>
<feature type="chain" id="PRO_5039367461" evidence="1">
    <location>
        <begin position="19"/>
        <end position="64"/>
    </location>
</feature>
<accession>A0A9D4GRN5</accession>